<sequence length="100" mass="10649">MSQTVAIVGTGTASCSQFKMSIADRPLEEREYFAWGQGYMSGILLTAPAGVDDGLSLTPESFPISAQIAFVRAFCDKFPAATYSDGIETLYRALGGKAVK</sequence>
<accession>A0A1D7UB58</accession>
<evidence type="ECO:0000313" key="1">
    <source>
        <dbReference type="EMBL" id="AOO84606.1"/>
    </source>
</evidence>
<dbReference type="Proteomes" id="UP000094969">
    <property type="component" value="Chromosome"/>
</dbReference>
<gene>
    <name evidence="1" type="ORF">BHK69_18935</name>
</gene>
<dbReference type="RefSeq" id="WP_069693792.1">
    <property type="nucleotide sequence ID" value="NZ_CP017147.1"/>
</dbReference>
<dbReference type="AlphaFoldDB" id="A0A1D7UB58"/>
<evidence type="ECO:0000313" key="2">
    <source>
        <dbReference type="Proteomes" id="UP000094969"/>
    </source>
</evidence>
<protein>
    <submittedName>
        <fullName evidence="1">Uncharacterized protein</fullName>
    </submittedName>
</protein>
<dbReference type="OrthoDB" id="8128853at2"/>
<dbReference type="KEGG" id="bvv:BHK69_18935"/>
<organism evidence="1 2">
    <name type="scientific">Bosea vaviloviae</name>
    <dbReference type="NCBI Taxonomy" id="1526658"/>
    <lineage>
        <taxon>Bacteria</taxon>
        <taxon>Pseudomonadati</taxon>
        <taxon>Pseudomonadota</taxon>
        <taxon>Alphaproteobacteria</taxon>
        <taxon>Hyphomicrobiales</taxon>
        <taxon>Boseaceae</taxon>
        <taxon>Bosea</taxon>
    </lineage>
</organism>
<keyword evidence="2" id="KW-1185">Reference proteome</keyword>
<dbReference type="EMBL" id="CP017147">
    <property type="protein sequence ID" value="AOO84606.1"/>
    <property type="molecule type" value="Genomic_DNA"/>
</dbReference>
<reference evidence="1 2" key="1">
    <citation type="journal article" date="2015" name="Antonie Van Leeuwenhoek">
        <title>Bosea vaviloviae sp. nov., a new species of slow-growing rhizobia isolated from nodules of the relict species Vavilovia formosa (Stev.) Fed.</title>
        <authorList>
            <person name="Safronova V.I."/>
            <person name="Kuznetsova I.G."/>
            <person name="Sazanova A.L."/>
            <person name="Kimeklis A.K."/>
            <person name="Belimov A.A."/>
            <person name="Andronov E.E."/>
            <person name="Pinaev A.G."/>
            <person name="Chizhevskaya E.P."/>
            <person name="Pukhaev A.R."/>
            <person name="Popov K.P."/>
            <person name="Willems A."/>
            <person name="Tikhonovich I.A."/>
        </authorList>
    </citation>
    <scope>NUCLEOTIDE SEQUENCE [LARGE SCALE GENOMIC DNA]</scope>
    <source>
        <strain evidence="1 2">Vaf18</strain>
    </source>
</reference>
<proteinExistence type="predicted"/>
<name>A0A1D7UB58_9HYPH</name>
<dbReference type="STRING" id="1526658.BHK69_18935"/>